<protein>
    <recommendedName>
        <fullName evidence="2">Copper-binding protein MbnP-like domain-containing protein</fullName>
    </recommendedName>
</protein>
<evidence type="ECO:0000313" key="4">
    <source>
        <dbReference type="Proteomes" id="UP000198310"/>
    </source>
</evidence>
<dbReference type="Proteomes" id="UP000198310">
    <property type="component" value="Unassembled WGS sequence"/>
</dbReference>
<keyword evidence="4" id="KW-1185">Reference proteome</keyword>
<dbReference type="Pfam" id="PF20243">
    <property type="entry name" value="MbnP"/>
    <property type="match status" value="1"/>
</dbReference>
<evidence type="ECO:0000313" key="3">
    <source>
        <dbReference type="EMBL" id="SNR83932.1"/>
    </source>
</evidence>
<feature type="chain" id="PRO_5013167439" description="Copper-binding protein MbnP-like domain-containing protein" evidence="1">
    <location>
        <begin position="22"/>
        <end position="255"/>
    </location>
</feature>
<gene>
    <name evidence="3" type="ORF">SAMN06269173_108125</name>
</gene>
<organism evidence="3 4">
    <name type="scientific">Hymenobacter mucosus</name>
    <dbReference type="NCBI Taxonomy" id="1411120"/>
    <lineage>
        <taxon>Bacteria</taxon>
        <taxon>Pseudomonadati</taxon>
        <taxon>Bacteroidota</taxon>
        <taxon>Cytophagia</taxon>
        <taxon>Cytophagales</taxon>
        <taxon>Hymenobacteraceae</taxon>
        <taxon>Hymenobacter</taxon>
    </lineage>
</organism>
<feature type="signal peptide" evidence="1">
    <location>
        <begin position="1"/>
        <end position="21"/>
    </location>
</feature>
<dbReference type="PROSITE" id="PS51257">
    <property type="entry name" value="PROKAR_LIPOPROTEIN"/>
    <property type="match status" value="1"/>
</dbReference>
<dbReference type="AlphaFoldDB" id="A0A238ZL65"/>
<dbReference type="EMBL" id="FZNS01000008">
    <property type="protein sequence ID" value="SNR83932.1"/>
    <property type="molecule type" value="Genomic_DNA"/>
</dbReference>
<feature type="domain" description="Copper-binding protein MbnP-like" evidence="2">
    <location>
        <begin position="34"/>
        <end position="226"/>
    </location>
</feature>
<keyword evidence="1" id="KW-0732">Signal</keyword>
<sequence>MKLRKISAIFFYLLFSSAALTSCKEDSDMQPKVGTLDVAIDHVVGTATLALNTGSYATPAGDQFTVSTFKYYLSNFTLKKADGTTHLVPESYYLVDEAVPASKTFTLSGIPAGDYTSLSFTIGVDSARNVAGAQTGALDPQKNMFWSWNTGYIFTKLEGTSPQAPNTALVFHIGGFKAPHNTIRTISPSLKGATIQVQGTQTPTLHLKADVLKMFTGPTTVRFTQLYNTMGGANSVVVADNQAAGMFVVDYVHAN</sequence>
<evidence type="ECO:0000259" key="2">
    <source>
        <dbReference type="Pfam" id="PF20243"/>
    </source>
</evidence>
<name>A0A238ZL65_9BACT</name>
<dbReference type="InterPro" id="IPR046863">
    <property type="entry name" value="MbnP-like_dom"/>
</dbReference>
<evidence type="ECO:0000256" key="1">
    <source>
        <dbReference type="SAM" id="SignalP"/>
    </source>
</evidence>
<reference evidence="4" key="1">
    <citation type="submission" date="2017-06" db="EMBL/GenBank/DDBJ databases">
        <authorList>
            <person name="Varghese N."/>
            <person name="Submissions S."/>
        </authorList>
    </citation>
    <scope>NUCLEOTIDE SEQUENCE [LARGE SCALE GENOMIC DNA]</scope>
    <source>
        <strain evidence="4">DSM 28041</strain>
    </source>
</reference>
<accession>A0A238ZL65</accession>
<proteinExistence type="predicted"/>